<feature type="compositionally biased region" description="Low complexity" evidence="1">
    <location>
        <begin position="279"/>
        <end position="295"/>
    </location>
</feature>
<name>K2NAD6_TRYCR</name>
<protein>
    <submittedName>
        <fullName evidence="4">Mucin-associated surface protein (MASP), putative</fullName>
    </submittedName>
</protein>
<keyword evidence="2" id="KW-0472">Membrane</keyword>
<keyword evidence="2" id="KW-0812">Transmembrane</keyword>
<organism evidence="4 5">
    <name type="scientific">Trypanosoma cruzi marinkellei</name>
    <dbReference type="NCBI Taxonomy" id="85056"/>
    <lineage>
        <taxon>Eukaryota</taxon>
        <taxon>Discoba</taxon>
        <taxon>Euglenozoa</taxon>
        <taxon>Kinetoplastea</taxon>
        <taxon>Metakinetoplastina</taxon>
        <taxon>Trypanosomatida</taxon>
        <taxon>Trypanosomatidae</taxon>
        <taxon>Trypanosoma</taxon>
        <taxon>Schizotrypanum</taxon>
    </lineage>
</organism>
<feature type="region of interest" description="Disordered" evidence="1">
    <location>
        <begin position="115"/>
        <end position="329"/>
    </location>
</feature>
<gene>
    <name evidence="4" type="ORF">MOQ_010309</name>
</gene>
<feature type="compositionally biased region" description="Acidic residues" evidence="1">
    <location>
        <begin position="264"/>
        <end position="276"/>
    </location>
</feature>
<feature type="compositionally biased region" description="Basic and acidic residues" evidence="1">
    <location>
        <begin position="296"/>
        <end position="309"/>
    </location>
</feature>
<evidence type="ECO:0000256" key="3">
    <source>
        <dbReference type="SAM" id="SignalP"/>
    </source>
</evidence>
<reference evidence="4 5" key="1">
    <citation type="journal article" date="2012" name="BMC Genomics">
        <title>Comparative genomic analysis of human infective Trypanosoma cruzi lineages with the bat-restricted subspecies T. cruzi marinkellei.</title>
        <authorList>
            <person name="Franzen O."/>
            <person name="Talavera-Lopez C."/>
            <person name="Ochaya S."/>
            <person name="Butler C.E."/>
            <person name="Messenger L.A."/>
            <person name="Lewis M.D."/>
            <person name="Llewellyn M.S."/>
            <person name="Marinkelle C.J."/>
            <person name="Tyler K.M."/>
            <person name="Miles M.A."/>
            <person name="Andersson B."/>
        </authorList>
    </citation>
    <scope>NUCLEOTIDE SEQUENCE [LARGE SCALE GENOMIC DNA]</scope>
    <source>
        <strain evidence="4 5">B7</strain>
    </source>
</reference>
<feature type="compositionally biased region" description="Polar residues" evidence="1">
    <location>
        <begin position="234"/>
        <end position="259"/>
    </location>
</feature>
<dbReference type="Pfam" id="PF12446">
    <property type="entry name" value="DUF3682"/>
    <property type="match status" value="1"/>
</dbReference>
<evidence type="ECO:0000256" key="1">
    <source>
        <dbReference type="SAM" id="MobiDB-lite"/>
    </source>
</evidence>
<evidence type="ECO:0000313" key="4">
    <source>
        <dbReference type="EMBL" id="EKF26017.1"/>
    </source>
</evidence>
<dbReference type="InterPro" id="IPR022152">
    <property type="entry name" value="DUF3682"/>
</dbReference>
<accession>K2NAD6</accession>
<dbReference type="AlphaFoldDB" id="K2NAD6"/>
<keyword evidence="5" id="KW-1185">Reference proteome</keyword>
<feature type="compositionally biased region" description="Low complexity" evidence="1">
    <location>
        <begin position="178"/>
        <end position="189"/>
    </location>
</feature>
<keyword evidence="3" id="KW-0732">Signal</keyword>
<evidence type="ECO:0000313" key="5">
    <source>
        <dbReference type="Proteomes" id="UP000007350"/>
    </source>
</evidence>
<feature type="compositionally biased region" description="Gly residues" evidence="1">
    <location>
        <begin position="146"/>
        <end position="169"/>
    </location>
</feature>
<proteinExistence type="predicted"/>
<feature type="transmembrane region" description="Helical" evidence="2">
    <location>
        <begin position="42"/>
        <end position="63"/>
    </location>
</feature>
<evidence type="ECO:0000256" key="2">
    <source>
        <dbReference type="SAM" id="Phobius"/>
    </source>
</evidence>
<dbReference type="EMBL" id="AHKC01022716">
    <property type="protein sequence ID" value="EKF26017.1"/>
    <property type="molecule type" value="Genomic_DNA"/>
</dbReference>
<feature type="signal peptide" evidence="3">
    <location>
        <begin position="1"/>
        <end position="26"/>
    </location>
</feature>
<dbReference type="Proteomes" id="UP000007350">
    <property type="component" value="Unassembled WGS sequence"/>
</dbReference>
<keyword evidence="2" id="KW-1133">Transmembrane helix</keyword>
<feature type="compositionally biased region" description="Polar residues" evidence="1">
    <location>
        <begin position="123"/>
        <end position="133"/>
    </location>
</feature>
<feature type="compositionally biased region" description="Polar residues" evidence="1">
    <location>
        <begin position="310"/>
        <end position="329"/>
    </location>
</feature>
<feature type="chain" id="PRO_5003861981" evidence="3">
    <location>
        <begin position="27"/>
        <end position="352"/>
    </location>
</feature>
<comment type="caution">
    <text evidence="4">The sequence shown here is derived from an EMBL/GenBank/DDBJ whole genome shotgun (WGS) entry which is preliminary data.</text>
</comment>
<sequence>MGRCGGCVTCLSFCLLLCVDGELVCAEGCTQVTGVMAMMMTGRVLLVCALCVLWCGLAGSVYARDVGKNALGGCMASGVLRTNGSHVLSGCNKPSITVPLRHVFPITVVDASDKDNSVPLRSASDSSVTSSPGVTGPAGADIPGKAGLGAGAPAPGVGGDSGSVSGGGVKPPSPAAPSGPSGHSAPSSVDGEHGASVRPSLEVDSSHIRSDEATGSSGRDPSNTEEESPRREQLSSASLADNPSSPDIPAETTSDTQHGQQKEEQEEEEEEEEEEVHETQQQNDEIQVQQQQQHQHPAENGEESAKDKTATPSNVTAKTGDSDGSTAVSHTTSPLLLLLVACAAAAAAVVAS</sequence>
<dbReference type="OrthoDB" id="10561478at2759"/>